<protein>
    <submittedName>
        <fullName evidence="1">Uncharacterized protein</fullName>
    </submittedName>
</protein>
<reference evidence="1 2" key="1">
    <citation type="submission" date="2019-03" db="EMBL/GenBank/DDBJ databases">
        <title>Genomic Encyclopedia of Type Strains, Phase IV (KMG-V): Genome sequencing to study the core and pangenomes of soil and plant-associated prokaryotes.</title>
        <authorList>
            <person name="Whitman W."/>
        </authorList>
    </citation>
    <scope>NUCLEOTIDE SEQUENCE [LARGE SCALE GENOMIC DNA]</scope>
    <source>
        <strain evidence="1 2">Hc14</strain>
    </source>
</reference>
<name>A0A4R3QJS8_RHISU</name>
<dbReference type="Proteomes" id="UP000294576">
    <property type="component" value="Unassembled WGS sequence"/>
</dbReference>
<organism evidence="1 2">
    <name type="scientific">Rhizobium sullae</name>
    <name type="common">Rhizobium hedysari</name>
    <dbReference type="NCBI Taxonomy" id="50338"/>
    <lineage>
        <taxon>Bacteria</taxon>
        <taxon>Pseudomonadati</taxon>
        <taxon>Pseudomonadota</taxon>
        <taxon>Alphaproteobacteria</taxon>
        <taxon>Hyphomicrobiales</taxon>
        <taxon>Rhizobiaceae</taxon>
        <taxon>Rhizobium/Agrobacterium group</taxon>
        <taxon>Rhizobium</taxon>
    </lineage>
</organism>
<evidence type="ECO:0000313" key="2">
    <source>
        <dbReference type="Proteomes" id="UP000294576"/>
    </source>
</evidence>
<sequence>MATIGAWGRRHLPATGELSIRAQLLEEGGPELWEEFMDELRVLHLAASPKSEFSVLQKLTQAYDAVAKATKSELPSRDRDKTKRGWRCWIVLTSMTQN</sequence>
<dbReference type="EMBL" id="SMBH01000001">
    <property type="protein sequence ID" value="TCU20102.1"/>
    <property type="molecule type" value="Genomic_DNA"/>
</dbReference>
<comment type="caution">
    <text evidence="1">The sequence shown here is derived from an EMBL/GenBank/DDBJ whole genome shotgun (WGS) entry which is preliminary data.</text>
</comment>
<evidence type="ECO:0000313" key="1">
    <source>
        <dbReference type="EMBL" id="TCU20102.1"/>
    </source>
</evidence>
<proteinExistence type="predicted"/>
<dbReference type="AlphaFoldDB" id="A0A4R3QJS8"/>
<accession>A0A4R3QJS8</accession>
<gene>
    <name evidence="1" type="ORF">EV132_101166</name>
</gene>